<dbReference type="InterPro" id="IPR002467">
    <property type="entry name" value="Pept_M24A_MAP1"/>
</dbReference>
<protein>
    <recommendedName>
        <fullName evidence="6 7">Methionine aminopeptidase</fullName>
        <shortName evidence="6">MAP</shortName>
        <shortName evidence="6">MetAP</shortName>
        <ecNumber evidence="6 7">3.4.11.18</ecNumber>
    </recommendedName>
    <alternativeName>
        <fullName evidence="6">Peptidase M</fullName>
    </alternativeName>
</protein>
<dbReference type="Pfam" id="PF00557">
    <property type="entry name" value="Peptidase_M24"/>
    <property type="match status" value="1"/>
</dbReference>
<feature type="binding site" evidence="6">
    <location>
        <position position="201"/>
    </location>
    <ligand>
        <name>a divalent metal cation</name>
        <dbReference type="ChEBI" id="CHEBI:60240"/>
        <label>2</label>
        <note>catalytic</note>
    </ligand>
</feature>
<feature type="binding site" evidence="6">
    <location>
        <position position="175"/>
    </location>
    <ligand>
        <name>substrate</name>
    </ligand>
</feature>
<comment type="subunit">
    <text evidence="6">Monomer.</text>
</comment>
<dbReference type="PANTHER" id="PTHR43330">
    <property type="entry name" value="METHIONINE AMINOPEPTIDASE"/>
    <property type="match status" value="1"/>
</dbReference>
<keyword evidence="5 6" id="KW-0378">Hydrolase</keyword>
<feature type="binding site" evidence="6">
    <location>
        <position position="94"/>
    </location>
    <ligand>
        <name>a divalent metal cation</name>
        <dbReference type="ChEBI" id="CHEBI:60240"/>
        <label>1</label>
    </ligand>
</feature>
<comment type="cofactor">
    <cofactor evidence="6">
        <name>Co(2+)</name>
        <dbReference type="ChEBI" id="CHEBI:48828"/>
    </cofactor>
    <cofactor evidence="6">
        <name>Zn(2+)</name>
        <dbReference type="ChEBI" id="CHEBI:29105"/>
    </cofactor>
    <cofactor evidence="6">
        <name>Mn(2+)</name>
        <dbReference type="ChEBI" id="CHEBI:29035"/>
    </cofactor>
    <cofactor evidence="6">
        <name>Fe(2+)</name>
        <dbReference type="ChEBI" id="CHEBI:29033"/>
    </cofactor>
    <text evidence="6">Binds 2 divalent metal cations per subunit. Has a high-affinity and a low affinity metal-binding site. The true nature of the physiological cofactor is under debate. The enzyme is active with cobalt, zinc, manganese or divalent iron ions. Most likely, methionine aminopeptidases function as mononuclear Fe(2+)-metalloproteases under physiological conditions, and the catalytically relevant metal-binding site has been assigned to the histidine-containing high-affinity site.</text>
</comment>
<dbReference type="HAMAP" id="MF_01974">
    <property type="entry name" value="MetAP_1"/>
    <property type="match status" value="1"/>
</dbReference>
<evidence type="ECO:0000259" key="8">
    <source>
        <dbReference type="Pfam" id="PF00557"/>
    </source>
</evidence>
<dbReference type="AlphaFoldDB" id="A0A1F7RTC0"/>
<evidence type="ECO:0000256" key="5">
    <source>
        <dbReference type="ARBA" id="ARBA00022801"/>
    </source>
</evidence>
<dbReference type="CDD" id="cd01086">
    <property type="entry name" value="MetAP1"/>
    <property type="match status" value="1"/>
</dbReference>
<keyword evidence="3 6" id="KW-0645">Protease</keyword>
<evidence type="ECO:0000313" key="9">
    <source>
        <dbReference type="EMBL" id="OGL44127.1"/>
    </source>
</evidence>
<evidence type="ECO:0000256" key="1">
    <source>
        <dbReference type="ARBA" id="ARBA00002521"/>
    </source>
</evidence>
<dbReference type="InterPro" id="IPR036005">
    <property type="entry name" value="Creatinase/aminopeptidase-like"/>
</dbReference>
<evidence type="ECO:0000256" key="6">
    <source>
        <dbReference type="HAMAP-Rule" id="MF_01974"/>
    </source>
</evidence>
<evidence type="ECO:0000256" key="7">
    <source>
        <dbReference type="RuleBase" id="RU003653"/>
    </source>
</evidence>
<keyword evidence="2 6" id="KW-0031">Aminopeptidase</keyword>
<dbReference type="GO" id="GO:0046872">
    <property type="term" value="F:metal ion binding"/>
    <property type="evidence" value="ECO:0007669"/>
    <property type="project" value="UniProtKB-UniRule"/>
</dbReference>
<gene>
    <name evidence="6" type="primary">map</name>
    <name evidence="9" type="ORF">A2161_13840</name>
</gene>
<dbReference type="GO" id="GO:0005829">
    <property type="term" value="C:cytosol"/>
    <property type="evidence" value="ECO:0007669"/>
    <property type="project" value="TreeGrafter"/>
</dbReference>
<comment type="catalytic activity">
    <reaction evidence="6 7">
        <text>Release of N-terminal amino acids, preferentially methionine, from peptides and arylamides.</text>
        <dbReference type="EC" id="3.4.11.18"/>
    </reaction>
</comment>
<dbReference type="GO" id="GO:0004239">
    <property type="term" value="F:initiator methionyl aminopeptidase activity"/>
    <property type="evidence" value="ECO:0007669"/>
    <property type="project" value="UniProtKB-UniRule"/>
</dbReference>
<dbReference type="GO" id="GO:0006508">
    <property type="term" value="P:proteolysis"/>
    <property type="evidence" value="ECO:0007669"/>
    <property type="project" value="UniProtKB-KW"/>
</dbReference>
<name>A0A1F7RTC0_9BACT</name>
<reference evidence="9 10" key="1">
    <citation type="journal article" date="2016" name="Nat. Commun.">
        <title>Thousands of microbial genomes shed light on interconnected biogeochemical processes in an aquifer system.</title>
        <authorList>
            <person name="Anantharaman K."/>
            <person name="Brown C.T."/>
            <person name="Hug L.A."/>
            <person name="Sharon I."/>
            <person name="Castelle C.J."/>
            <person name="Probst A.J."/>
            <person name="Thomas B.C."/>
            <person name="Singh A."/>
            <person name="Wilkins M.J."/>
            <person name="Karaoz U."/>
            <person name="Brodie E.L."/>
            <person name="Williams K.H."/>
            <person name="Hubbard S.S."/>
            <person name="Banfield J.F."/>
        </authorList>
    </citation>
    <scope>NUCLEOTIDE SEQUENCE [LARGE SCALE GENOMIC DNA]</scope>
</reference>
<dbReference type="InterPro" id="IPR000994">
    <property type="entry name" value="Pept_M24"/>
</dbReference>
<dbReference type="GO" id="GO:0070006">
    <property type="term" value="F:metalloaminopeptidase activity"/>
    <property type="evidence" value="ECO:0007669"/>
    <property type="project" value="UniProtKB-UniRule"/>
</dbReference>
<dbReference type="PRINTS" id="PR00599">
    <property type="entry name" value="MAPEPTIDASE"/>
</dbReference>
<dbReference type="PROSITE" id="PS00680">
    <property type="entry name" value="MAP_1"/>
    <property type="match status" value="1"/>
</dbReference>
<feature type="binding site" evidence="6">
    <location>
        <position position="77"/>
    </location>
    <ligand>
        <name>substrate</name>
    </ligand>
</feature>
<feature type="binding site" evidence="6">
    <location>
        <position position="105"/>
    </location>
    <ligand>
        <name>a divalent metal cation</name>
        <dbReference type="ChEBI" id="CHEBI:60240"/>
        <label>1</label>
    </ligand>
</feature>
<dbReference type="PANTHER" id="PTHR43330:SF27">
    <property type="entry name" value="METHIONINE AMINOPEPTIDASE"/>
    <property type="match status" value="1"/>
</dbReference>
<dbReference type="EC" id="3.4.11.18" evidence="6 7"/>
<feature type="binding site" evidence="6">
    <location>
        <position position="232"/>
    </location>
    <ligand>
        <name>a divalent metal cation</name>
        <dbReference type="ChEBI" id="CHEBI:60240"/>
        <label>2</label>
        <note>catalytic</note>
    </ligand>
</feature>
<feature type="domain" description="Peptidase M24" evidence="8">
    <location>
        <begin position="11"/>
        <end position="239"/>
    </location>
</feature>
<dbReference type="NCBIfam" id="TIGR00500">
    <property type="entry name" value="met_pdase_I"/>
    <property type="match status" value="1"/>
</dbReference>
<feature type="binding site" evidence="6">
    <location>
        <position position="105"/>
    </location>
    <ligand>
        <name>a divalent metal cation</name>
        <dbReference type="ChEBI" id="CHEBI:60240"/>
        <label>2</label>
        <note>catalytic</note>
    </ligand>
</feature>
<comment type="caution">
    <text evidence="9">The sequence shown here is derived from an EMBL/GenBank/DDBJ whole genome shotgun (WGS) entry which is preliminary data.</text>
</comment>
<comment type="similarity">
    <text evidence="6">Belongs to the peptidase M24A family. Methionine aminopeptidase type 1 subfamily.</text>
</comment>
<comment type="function">
    <text evidence="1 6">Removes the N-terminal methionine from nascent proteins. The N-terminal methionine is often cleaved when the second residue in the primary sequence is small and uncharged (Met-Ala-, Cys, Gly, Pro, Ser, Thr, or Val). Requires deformylation of the N(alpha)-formylated initiator methionine before it can be hydrolyzed.</text>
</comment>
<feature type="binding site" evidence="6">
    <location>
        <position position="232"/>
    </location>
    <ligand>
        <name>a divalent metal cation</name>
        <dbReference type="ChEBI" id="CHEBI:60240"/>
        <label>1</label>
    </ligand>
</feature>
<sequence length="271" mass="29829">MVILKSDREIEKMLVSNRIVAETMCKLEQLIEPGISTIELDYFAENVILKRNAKPAFKGYRGFPSTLCVSINEEIVHGIPGNRILKDGDIVSVDLGVLKDGYYGDSAATFPVGKVSPKAMDLIKTTRESLMKAIDKARIGNRLSDISNAVQTHAEMRGYSVVRYFVGHGIGRSLHEEPKIPNYGPPGRGPRLREGMVLAIEPMINEGTFEVHILTDNWTAVTMDRLLSAHFEHTIAITANGPKILSVLDDSITKALVAGETGKSISNIWEL</sequence>
<organism evidence="9 10">
    <name type="scientific">Candidatus Schekmanbacteria bacterium RBG_13_48_7</name>
    <dbReference type="NCBI Taxonomy" id="1817878"/>
    <lineage>
        <taxon>Bacteria</taxon>
        <taxon>Candidatus Schekmaniibacteriota</taxon>
    </lineage>
</organism>
<dbReference type="Proteomes" id="UP000179266">
    <property type="component" value="Unassembled WGS sequence"/>
</dbReference>
<evidence type="ECO:0000256" key="2">
    <source>
        <dbReference type="ARBA" id="ARBA00022438"/>
    </source>
</evidence>
<dbReference type="InterPro" id="IPR001714">
    <property type="entry name" value="Pept_M24_MAP"/>
</dbReference>
<accession>A0A1F7RTC0</accession>
<evidence type="ECO:0000313" key="10">
    <source>
        <dbReference type="Proteomes" id="UP000179266"/>
    </source>
</evidence>
<proteinExistence type="inferred from homology"/>
<feature type="binding site" evidence="6">
    <location>
        <position position="168"/>
    </location>
    <ligand>
        <name>a divalent metal cation</name>
        <dbReference type="ChEBI" id="CHEBI:60240"/>
        <label>2</label>
        <note>catalytic</note>
    </ligand>
</feature>
<dbReference type="EMBL" id="MGDD01000240">
    <property type="protein sequence ID" value="OGL44127.1"/>
    <property type="molecule type" value="Genomic_DNA"/>
</dbReference>
<evidence type="ECO:0000256" key="3">
    <source>
        <dbReference type="ARBA" id="ARBA00022670"/>
    </source>
</evidence>
<keyword evidence="4 6" id="KW-0479">Metal-binding</keyword>
<evidence type="ECO:0000256" key="4">
    <source>
        <dbReference type="ARBA" id="ARBA00022723"/>
    </source>
</evidence>
<dbReference type="SUPFAM" id="SSF55920">
    <property type="entry name" value="Creatinase/aminopeptidase"/>
    <property type="match status" value="1"/>
</dbReference>
<dbReference type="Gene3D" id="3.90.230.10">
    <property type="entry name" value="Creatinase/methionine aminopeptidase superfamily"/>
    <property type="match status" value="1"/>
</dbReference>